<dbReference type="InterPro" id="IPR039277">
    <property type="entry name" value="VOZ1/VOZ2"/>
</dbReference>
<name>A0AAQ3N3U5_VIGMU</name>
<dbReference type="InterPro" id="IPR010754">
    <property type="entry name" value="OPA3-like"/>
</dbReference>
<dbReference type="GO" id="GO:0043565">
    <property type="term" value="F:sequence-specific DNA binding"/>
    <property type="evidence" value="ECO:0007669"/>
    <property type="project" value="TreeGrafter"/>
</dbReference>
<dbReference type="EMBL" id="CP144694">
    <property type="protein sequence ID" value="WVZ02060.1"/>
    <property type="molecule type" value="Genomic_DNA"/>
</dbReference>
<reference evidence="3 4" key="1">
    <citation type="journal article" date="2023" name="Life. Sci Alliance">
        <title>Evolutionary insights into 3D genome organization and epigenetic landscape of Vigna mungo.</title>
        <authorList>
            <person name="Junaid A."/>
            <person name="Singh B."/>
            <person name="Bhatia S."/>
        </authorList>
    </citation>
    <scope>NUCLEOTIDE SEQUENCE [LARGE SCALE GENOMIC DNA]</scope>
    <source>
        <strain evidence="3">Urdbean</strain>
    </source>
</reference>
<dbReference type="AlphaFoldDB" id="A0AAQ3N3U5"/>
<keyword evidence="1" id="KW-0175">Coiled coil</keyword>
<evidence type="ECO:0008006" key="5">
    <source>
        <dbReference type="Google" id="ProtNLM"/>
    </source>
</evidence>
<evidence type="ECO:0000256" key="1">
    <source>
        <dbReference type="SAM" id="Coils"/>
    </source>
</evidence>
<dbReference type="GO" id="GO:0045893">
    <property type="term" value="P:positive regulation of DNA-templated transcription"/>
    <property type="evidence" value="ECO:0007669"/>
    <property type="project" value="TreeGrafter"/>
</dbReference>
<keyword evidence="4" id="KW-1185">Reference proteome</keyword>
<organism evidence="3 4">
    <name type="scientific">Vigna mungo</name>
    <name type="common">Black gram</name>
    <name type="synonym">Phaseolus mungo</name>
    <dbReference type="NCBI Taxonomy" id="3915"/>
    <lineage>
        <taxon>Eukaryota</taxon>
        <taxon>Viridiplantae</taxon>
        <taxon>Streptophyta</taxon>
        <taxon>Embryophyta</taxon>
        <taxon>Tracheophyta</taxon>
        <taxon>Spermatophyta</taxon>
        <taxon>Magnoliopsida</taxon>
        <taxon>eudicotyledons</taxon>
        <taxon>Gunneridae</taxon>
        <taxon>Pentapetalae</taxon>
        <taxon>rosids</taxon>
        <taxon>fabids</taxon>
        <taxon>Fabales</taxon>
        <taxon>Fabaceae</taxon>
        <taxon>Papilionoideae</taxon>
        <taxon>50 kb inversion clade</taxon>
        <taxon>NPAAA clade</taxon>
        <taxon>indigoferoid/millettioid clade</taxon>
        <taxon>Phaseoleae</taxon>
        <taxon>Vigna</taxon>
    </lineage>
</organism>
<dbReference type="PANTHER" id="PTHR33873:SF15">
    <property type="entry name" value="TRANSCRIPTION FACTOR VOZ2"/>
    <property type="match status" value="1"/>
</dbReference>
<feature type="region of interest" description="Disordered" evidence="2">
    <location>
        <begin position="704"/>
        <end position="725"/>
    </location>
</feature>
<dbReference type="Pfam" id="PF07047">
    <property type="entry name" value="OPA3"/>
    <property type="match status" value="1"/>
</dbReference>
<dbReference type="PANTHER" id="PTHR33873">
    <property type="entry name" value="TRANSCRIPTION FACTOR VOZ1"/>
    <property type="match status" value="1"/>
</dbReference>
<protein>
    <recommendedName>
        <fullName evidence="5">Transcription factor VOZ1</fullName>
    </recommendedName>
</protein>
<feature type="compositionally biased region" description="Basic and acidic residues" evidence="2">
    <location>
        <begin position="617"/>
        <end position="631"/>
    </location>
</feature>
<feature type="coiled-coil region" evidence="1">
    <location>
        <begin position="198"/>
        <end position="225"/>
    </location>
</feature>
<dbReference type="Proteomes" id="UP001374535">
    <property type="component" value="Chromosome 7"/>
</dbReference>
<feature type="region of interest" description="Disordered" evidence="2">
    <location>
        <begin position="603"/>
        <end position="633"/>
    </location>
</feature>
<sequence>MVVLPVVKLATLALKTACKPIASRLKKEAGYHPKFRSFIIAIAQANHRLTTRVQRRIYGRATDVAIRPLNEEKAVQAAADLLGELFVFSYYLSSGSISRELCRCTAVRKGGSGLIDRIVETVKDCDWKRWERKRVTKEIQYKEGGHYRIPLVNASRIWQGKLPFLKYMHKVAGAAVIFEVQRSSRSEARKEEIRRQEIQAIQTRNEELAREMELLAHKLEKLEQLSRGRGLFGTLNFGPTHEGMMRESSKGKFGSSSIQSMKEKEKHLVDKIQGIFSNLQCARKEGRGSDIVIFEEQMHQLLREWKAELESPATSLADGSFDSFTSELALLLQVIEEKDDATSPLTKPGPLKTELQTSNISDNNFQFFQEKHFDDNQPLGHNFEGSASTLYNNAFNNSVMGQLDFHPFSLNEDMNHNQVGHNSDLIGEVDLYQDLGHNTEIKHSESNQFSIEGFDCSQFFGAEDTVHHGENIIPNILPNICPPPSAFLAPKCALWDCFRPAQGVEWCRNYCSSCHELLANNEGLPGMTPILRPGGIGVKDGPLFAAVLAKTQGKEVGIPSCEGAASTKSPWNAPEFFDLSFLEGEAVREWLFFDKPRRAFESGNRKQRSLPDYSGRGWHESRKQVMKEHGGQKRSYYMDPQPLSYLEWHLYEYEINNHDGCALYRLELKLVEKKKSPKGKVTKESLNDLQNKMGQLTAAVLSSDDGIPIKGKTNAKSENDGSPEN</sequence>
<dbReference type="GO" id="GO:0048578">
    <property type="term" value="P:positive regulation of long-day photoperiodism, flowering"/>
    <property type="evidence" value="ECO:0007669"/>
    <property type="project" value="InterPro"/>
</dbReference>
<evidence type="ECO:0000313" key="4">
    <source>
        <dbReference type="Proteomes" id="UP001374535"/>
    </source>
</evidence>
<dbReference type="GO" id="GO:0005634">
    <property type="term" value="C:nucleus"/>
    <property type="evidence" value="ECO:0007669"/>
    <property type="project" value="TreeGrafter"/>
</dbReference>
<feature type="compositionally biased region" description="Polar residues" evidence="2">
    <location>
        <begin position="714"/>
        <end position="725"/>
    </location>
</feature>
<gene>
    <name evidence="3" type="ORF">V8G54_022866</name>
</gene>
<evidence type="ECO:0000256" key="2">
    <source>
        <dbReference type="SAM" id="MobiDB-lite"/>
    </source>
</evidence>
<proteinExistence type="predicted"/>
<accession>A0AAQ3N3U5</accession>
<evidence type="ECO:0000313" key="3">
    <source>
        <dbReference type="EMBL" id="WVZ02060.1"/>
    </source>
</evidence>